<dbReference type="InterPro" id="IPR052169">
    <property type="entry name" value="CW_Biosynth-Accessory"/>
</dbReference>
<proteinExistence type="inferred from homology"/>
<dbReference type="Gene3D" id="3.60.21.10">
    <property type="match status" value="1"/>
</dbReference>
<organism evidence="3 4">
    <name type="scientific">Mesorhizobium escarrei</name>
    <dbReference type="NCBI Taxonomy" id="666018"/>
    <lineage>
        <taxon>Bacteria</taxon>
        <taxon>Pseudomonadati</taxon>
        <taxon>Pseudomonadota</taxon>
        <taxon>Alphaproteobacteria</taxon>
        <taxon>Hyphomicrobiales</taxon>
        <taxon>Phyllobacteriaceae</taxon>
        <taxon>Mesorhizobium</taxon>
    </lineage>
</organism>
<evidence type="ECO:0000259" key="2">
    <source>
        <dbReference type="SMART" id="SM00854"/>
    </source>
</evidence>
<sequence length="385" mass="42843">MIKINVLGDLVLTDPINELARQPGSPAIFSCSTRRFLSAADLNIFNLESPITSKKTSEKKVGPALRGNKDLLPSIAQSGLAVATLANNHMMDFGISGLEDTLNALDENNIEHLGAGMKGAEAPHRLRYIAQGTSASFINVAEQEFGVVEAGRVGVIKEDIASMYYWIIEEKTVSDFVIVIIHGGAEYFPLPSPERIQRARLYADFGADAVIYHHTHVISAYESYKSKPIFYGLGNFLFYWPNKGADWNTGMAASLVLDVEHKRIIGEPLVHRYSPDDGVRILSKQEAQREFSCLDNLNMALADSSHLGRLWEEFCLQQRHSYLRLNNLISEFQEGMAQRGVWPIPMFPSKSLLGGLNALRCVSHREASVTVLEAEAKRRFDTFIT</sequence>
<evidence type="ECO:0000313" key="3">
    <source>
        <dbReference type="EMBL" id="CAH2405823.1"/>
    </source>
</evidence>
<evidence type="ECO:0000313" key="4">
    <source>
        <dbReference type="Proteomes" id="UP001153050"/>
    </source>
</evidence>
<dbReference type="SMART" id="SM00854">
    <property type="entry name" value="PGA_cap"/>
    <property type="match status" value="1"/>
</dbReference>
<name>A0ABN8K6B8_9HYPH</name>
<keyword evidence="4" id="KW-1185">Reference proteome</keyword>
<dbReference type="InterPro" id="IPR019079">
    <property type="entry name" value="Capsule_synth_CapA"/>
</dbReference>
<dbReference type="CDD" id="cd07381">
    <property type="entry name" value="MPP_CapA"/>
    <property type="match status" value="1"/>
</dbReference>
<evidence type="ECO:0000256" key="1">
    <source>
        <dbReference type="ARBA" id="ARBA00005662"/>
    </source>
</evidence>
<dbReference type="Pfam" id="PF09587">
    <property type="entry name" value="PGA_cap"/>
    <property type="match status" value="1"/>
</dbReference>
<gene>
    <name evidence="3" type="ORF">MES5069_50023</name>
</gene>
<dbReference type="PANTHER" id="PTHR33393:SF11">
    <property type="entry name" value="POLYGLUTAMINE SYNTHESIS ACCESSORY PROTEIN RV0574C-RELATED"/>
    <property type="match status" value="1"/>
</dbReference>
<dbReference type="SUPFAM" id="SSF56300">
    <property type="entry name" value="Metallo-dependent phosphatases"/>
    <property type="match status" value="1"/>
</dbReference>
<comment type="similarity">
    <text evidence="1">Belongs to the CapA family.</text>
</comment>
<dbReference type="PANTHER" id="PTHR33393">
    <property type="entry name" value="POLYGLUTAMINE SYNTHESIS ACCESSORY PROTEIN RV0574C-RELATED"/>
    <property type="match status" value="1"/>
</dbReference>
<accession>A0ABN8K6B8</accession>
<dbReference type="RefSeq" id="WP_254020569.1">
    <property type="nucleotide sequence ID" value="NZ_CAKXZT010000146.1"/>
</dbReference>
<dbReference type="InterPro" id="IPR029052">
    <property type="entry name" value="Metallo-depent_PP-like"/>
</dbReference>
<dbReference type="Proteomes" id="UP001153050">
    <property type="component" value="Unassembled WGS sequence"/>
</dbReference>
<reference evidence="3 4" key="1">
    <citation type="submission" date="2022-03" db="EMBL/GenBank/DDBJ databases">
        <authorList>
            <person name="Brunel B."/>
        </authorList>
    </citation>
    <scope>NUCLEOTIDE SEQUENCE [LARGE SCALE GENOMIC DNA]</scope>
    <source>
        <strain evidence="3">STM5069sample</strain>
    </source>
</reference>
<feature type="domain" description="Capsule synthesis protein CapA" evidence="2">
    <location>
        <begin position="3"/>
        <end position="240"/>
    </location>
</feature>
<comment type="caution">
    <text evidence="3">The sequence shown here is derived from an EMBL/GenBank/DDBJ whole genome shotgun (WGS) entry which is preliminary data.</text>
</comment>
<protein>
    <submittedName>
        <fullName evidence="3">PGA_cap domain-containing protein</fullName>
    </submittedName>
</protein>
<dbReference type="EMBL" id="CAKXZT010000146">
    <property type="protein sequence ID" value="CAH2405823.1"/>
    <property type="molecule type" value="Genomic_DNA"/>
</dbReference>